<organism evidence="1">
    <name type="scientific">marine sediment metagenome</name>
    <dbReference type="NCBI Taxonomy" id="412755"/>
    <lineage>
        <taxon>unclassified sequences</taxon>
        <taxon>metagenomes</taxon>
        <taxon>ecological metagenomes</taxon>
    </lineage>
</organism>
<sequence length="57" mass="6794">MDDQKDYRLTCIKCGRNRNIEMIAYRNKQESVTGFIFVCEHCRNQIADKDIKIVLKK</sequence>
<gene>
    <name evidence="1" type="ORF">LCGC14_2002310</name>
</gene>
<evidence type="ECO:0000313" key="1">
    <source>
        <dbReference type="EMBL" id="KKL80686.1"/>
    </source>
</evidence>
<name>A0A0F9FQH9_9ZZZZ</name>
<protein>
    <submittedName>
        <fullName evidence="1">Uncharacterized protein</fullName>
    </submittedName>
</protein>
<dbReference type="EMBL" id="LAZR01022779">
    <property type="protein sequence ID" value="KKL80686.1"/>
    <property type="molecule type" value="Genomic_DNA"/>
</dbReference>
<reference evidence="1" key="1">
    <citation type="journal article" date="2015" name="Nature">
        <title>Complex archaea that bridge the gap between prokaryotes and eukaryotes.</title>
        <authorList>
            <person name="Spang A."/>
            <person name="Saw J.H."/>
            <person name="Jorgensen S.L."/>
            <person name="Zaremba-Niedzwiedzka K."/>
            <person name="Martijn J."/>
            <person name="Lind A.E."/>
            <person name="van Eijk R."/>
            <person name="Schleper C."/>
            <person name="Guy L."/>
            <person name="Ettema T.J."/>
        </authorList>
    </citation>
    <scope>NUCLEOTIDE SEQUENCE</scope>
</reference>
<dbReference type="AlphaFoldDB" id="A0A0F9FQH9"/>
<accession>A0A0F9FQH9</accession>
<comment type="caution">
    <text evidence="1">The sequence shown here is derived from an EMBL/GenBank/DDBJ whole genome shotgun (WGS) entry which is preliminary data.</text>
</comment>
<proteinExistence type="predicted"/>